<protein>
    <submittedName>
        <fullName evidence="1">Variant erythrocyte surface antigen-1 family protein</fullName>
    </submittedName>
</protein>
<organism evidence="1 2">
    <name type="scientific">Babesia caballi</name>
    <dbReference type="NCBI Taxonomy" id="5871"/>
    <lineage>
        <taxon>Eukaryota</taxon>
        <taxon>Sar</taxon>
        <taxon>Alveolata</taxon>
        <taxon>Apicomplexa</taxon>
        <taxon>Aconoidasida</taxon>
        <taxon>Piroplasmida</taxon>
        <taxon>Babesiidae</taxon>
        <taxon>Babesia</taxon>
    </lineage>
</organism>
<keyword evidence="2" id="KW-1185">Reference proteome</keyword>
<reference evidence="1 2" key="1">
    <citation type="submission" date="2021-06" db="EMBL/GenBank/DDBJ databases">
        <title>Genome sequence of Babesia caballi.</title>
        <authorList>
            <person name="Yamagishi J."/>
            <person name="Kidaka T."/>
            <person name="Ochi A."/>
        </authorList>
    </citation>
    <scope>NUCLEOTIDE SEQUENCE [LARGE SCALE GENOMIC DNA]</scope>
    <source>
        <strain evidence="1">USDA-D6B2</strain>
    </source>
</reference>
<gene>
    <name evidence="1" type="ORF">BcabD6B2_01530</name>
</gene>
<dbReference type="AlphaFoldDB" id="A0AAV4LL30"/>
<evidence type="ECO:0000313" key="1">
    <source>
        <dbReference type="EMBL" id="GIX60718.1"/>
    </source>
</evidence>
<dbReference type="Proteomes" id="UP001497744">
    <property type="component" value="Unassembled WGS sequence"/>
</dbReference>
<sequence>MSAPDTGNKLTDCPSNLREAIDWILRVTGKDGGGSDDSTVELAKQLHMLLKDVSKDDIGQSGREAEVVKRLTGLLGDHESHEVLQGLITSLASGLATFIGYSGGILTGSPTPIITGAGIAPSNVAKVQVADAVLCFVIGFLRGLNRANVQISNASWETDVKNVIPKLEECLGTGTVPTGFRELVTQIRTQIVEIDKSITYGKRGLETKLKQVLSLNSFGSLCVVLWLPCISRDAHGRHSHPPQHEDVCHDPGYDDYLRVVVAERLEFHLLAGVTLGWEVTPISTMVMRFSRLPATIISGRWFLFTFSVLIA</sequence>
<dbReference type="RefSeq" id="XP_067712789.1">
    <property type="nucleotide sequence ID" value="XM_067856688.1"/>
</dbReference>
<name>A0AAV4LL30_BABCB</name>
<accession>A0AAV4LL30</accession>
<dbReference type="GeneID" id="94192201"/>
<evidence type="ECO:0000313" key="2">
    <source>
        <dbReference type="Proteomes" id="UP001497744"/>
    </source>
</evidence>
<comment type="caution">
    <text evidence="1">The sequence shown here is derived from an EMBL/GenBank/DDBJ whole genome shotgun (WGS) entry which is preliminary data.</text>
</comment>
<dbReference type="EMBL" id="BPLF01000001">
    <property type="protein sequence ID" value="GIX60718.1"/>
    <property type="molecule type" value="Genomic_DNA"/>
</dbReference>
<proteinExistence type="predicted"/>